<evidence type="ECO:0000313" key="2">
    <source>
        <dbReference type="EMBL" id="QHG89939.1"/>
    </source>
</evidence>
<dbReference type="RefSeq" id="WP_004024794.1">
    <property type="nucleotide sequence ID" value="NZ_AGFP01000012.1"/>
</dbReference>
<feature type="compositionally biased region" description="Polar residues" evidence="1">
    <location>
        <begin position="177"/>
        <end position="188"/>
    </location>
</feature>
<dbReference type="GeneID" id="96866249"/>
<name>A0A6P1LEN4_MALIO</name>
<accession>A0A6P1LEN4</accession>
<organism evidence="2 3">
    <name type="scientific">Malacoplasma iowae 695</name>
    <dbReference type="NCBI Taxonomy" id="1048830"/>
    <lineage>
        <taxon>Bacteria</taxon>
        <taxon>Bacillati</taxon>
        <taxon>Mycoplasmatota</taxon>
        <taxon>Mycoplasmoidales</taxon>
        <taxon>Mycoplasmoidaceae</taxon>
        <taxon>Malacoplasma</taxon>
    </lineage>
</organism>
<protein>
    <submittedName>
        <fullName evidence="2">Uncharacterized protein</fullName>
    </submittedName>
</protein>
<proteinExistence type="predicted"/>
<gene>
    <name evidence="2" type="ORF">EER00_03535</name>
</gene>
<evidence type="ECO:0000256" key="1">
    <source>
        <dbReference type="SAM" id="MobiDB-lite"/>
    </source>
</evidence>
<dbReference type="Proteomes" id="UP000464283">
    <property type="component" value="Chromosome"/>
</dbReference>
<feature type="region of interest" description="Disordered" evidence="1">
    <location>
        <begin position="171"/>
        <end position="198"/>
    </location>
</feature>
<dbReference type="AlphaFoldDB" id="A0A6P1LEN4"/>
<sequence length="464" mass="54050">MSEIKVNQSYDVTSLKPTFNKRVDIKRIYNFIEKKYSLNEVTQFGIVCYYKRKSNVVLITLTNEKIFIFSNRKDLEINGVYSYNDIEDFGFLEKKKKTYLNVTAKEKNFTLRNITKYDYDILCRVFQQQKEAFNNSKIGKNIISNFSTISSIDFFKKRNFYKDELIDEVQDNKDSENTNSESKIDNQTNNKKNKRVVNDKNISSDTTFSSLFIFELLSRHDKKMPGGNPTVLTDLSNRIVNLEKANPFDNPIDSVSFKLTSLSKLNTIPVIAEFSNIHDKSITENKLLFARNWIEYTKHNVKNKLLGVDSHGNGAYIDLSNYISKKIISYKAVEQNVDGIKRYGLRSGQKVKILESNKEIGLDKLYVNPTNGEGLDINKYDGLIFFGKKYYFNTLNEFSRIPRKYCRVIDHEWKTNGSINKTFEILFEDDFVTYKVYNDSGNVLNDVDKTSSNFDIKWLTLFKD</sequence>
<evidence type="ECO:0000313" key="3">
    <source>
        <dbReference type="Proteomes" id="UP000464283"/>
    </source>
</evidence>
<dbReference type="EMBL" id="CP033512">
    <property type="protein sequence ID" value="QHG89939.1"/>
    <property type="molecule type" value="Genomic_DNA"/>
</dbReference>
<dbReference type="OrthoDB" id="9998590at2"/>
<reference evidence="3" key="1">
    <citation type="submission" date="2018-11" db="EMBL/GenBank/DDBJ databases">
        <title>The first complete genome sequence of Mycoplasma iowae strain 695.</title>
        <authorList>
            <person name="Ghanem M."/>
            <person name="El-Gazzar M."/>
        </authorList>
    </citation>
    <scope>NUCLEOTIDE SEQUENCE [LARGE SCALE GENOMIC DNA]</scope>
    <source>
        <strain evidence="3">695</strain>
    </source>
</reference>
<dbReference type="KEGG" id="miw:EER00_03535"/>